<comment type="similarity">
    <text evidence="8">Belongs to the AlaE exporter family.</text>
</comment>
<name>A0ABV4HVY1_9GAMM</name>
<reference evidence="9 10" key="1">
    <citation type="submission" date="2024-07" db="EMBL/GenBank/DDBJ databases">
        <title>Luteimonas salilacus sp. nov., isolated from the shore soil of Salt Lake in Tibet of China.</title>
        <authorList>
            <person name="Zhang X."/>
            <person name="Li A."/>
        </authorList>
    </citation>
    <scope>NUCLEOTIDE SEQUENCE [LARGE SCALE GENOMIC DNA]</scope>
    <source>
        <strain evidence="9 10">B3-2-R+30</strain>
    </source>
</reference>
<dbReference type="InterPro" id="IPR010574">
    <property type="entry name" value="Ala_export_AlaE"/>
</dbReference>
<evidence type="ECO:0000256" key="1">
    <source>
        <dbReference type="ARBA" id="ARBA00022448"/>
    </source>
</evidence>
<feature type="transmembrane region" description="Helical" evidence="8">
    <location>
        <begin position="45"/>
        <end position="61"/>
    </location>
</feature>
<protein>
    <recommendedName>
        <fullName evidence="8">L-alanine exporter AlaE</fullName>
    </recommendedName>
</protein>
<evidence type="ECO:0000256" key="5">
    <source>
        <dbReference type="ARBA" id="ARBA00022970"/>
    </source>
</evidence>
<proteinExistence type="inferred from homology"/>
<evidence type="ECO:0000256" key="6">
    <source>
        <dbReference type="ARBA" id="ARBA00022989"/>
    </source>
</evidence>
<keyword evidence="3 8" id="KW-0997">Cell inner membrane</keyword>
<accession>A0ABV4HVY1</accession>
<feature type="transmembrane region" description="Helical" evidence="8">
    <location>
        <begin position="110"/>
        <end position="130"/>
    </location>
</feature>
<evidence type="ECO:0000256" key="4">
    <source>
        <dbReference type="ARBA" id="ARBA00022692"/>
    </source>
</evidence>
<comment type="subcellular location">
    <subcellularLocation>
        <location evidence="8">Cell inner membrane</location>
        <topology evidence="8">Multi-pass membrane protein</topology>
    </subcellularLocation>
</comment>
<keyword evidence="4 8" id="KW-0812">Transmembrane</keyword>
<dbReference type="Proteomes" id="UP001566331">
    <property type="component" value="Unassembled WGS sequence"/>
</dbReference>
<evidence type="ECO:0000256" key="3">
    <source>
        <dbReference type="ARBA" id="ARBA00022519"/>
    </source>
</evidence>
<comment type="function">
    <text evidence="8">Exports L-alanine.</text>
</comment>
<keyword evidence="10" id="KW-1185">Reference proteome</keyword>
<evidence type="ECO:0000256" key="8">
    <source>
        <dbReference type="HAMAP-Rule" id="MF_00914"/>
    </source>
</evidence>
<keyword evidence="5 8" id="KW-0029">Amino-acid transport</keyword>
<keyword evidence="2 8" id="KW-1003">Cell membrane</keyword>
<dbReference type="EMBL" id="JBFWIC010000031">
    <property type="protein sequence ID" value="MEZ0476283.1"/>
    <property type="molecule type" value="Genomic_DNA"/>
</dbReference>
<dbReference type="Pfam" id="PF06610">
    <property type="entry name" value="AlaE"/>
    <property type="match status" value="1"/>
</dbReference>
<sequence length="154" mass="16958">MKEVASDQRRRGRAFVADTTALILFFTVAGALNERFVSGMSWDEVLHARLLGAALMIPVGRPYGMWRDWLMRHARPTRVSRILWDSLALVTFQVPIYAAIIAISGASGRGLVLGILGATCIMLVSGRPYGAFLNWIRRLYGLPPGGEKPMSLQG</sequence>
<evidence type="ECO:0000313" key="10">
    <source>
        <dbReference type="Proteomes" id="UP001566331"/>
    </source>
</evidence>
<feature type="transmembrane region" description="Helical" evidence="8">
    <location>
        <begin position="82"/>
        <end position="104"/>
    </location>
</feature>
<feature type="transmembrane region" description="Helical" evidence="8">
    <location>
        <begin position="12"/>
        <end position="33"/>
    </location>
</feature>
<dbReference type="HAMAP" id="MF_00914">
    <property type="entry name" value="L_Ala_exporter"/>
    <property type="match status" value="1"/>
</dbReference>
<keyword evidence="6 8" id="KW-1133">Transmembrane helix</keyword>
<keyword evidence="1 8" id="KW-0813">Transport</keyword>
<evidence type="ECO:0000313" key="9">
    <source>
        <dbReference type="EMBL" id="MEZ0476283.1"/>
    </source>
</evidence>
<evidence type="ECO:0000256" key="7">
    <source>
        <dbReference type="ARBA" id="ARBA00023136"/>
    </source>
</evidence>
<keyword evidence="7 8" id="KW-0472">Membrane</keyword>
<comment type="caution">
    <text evidence="9">The sequence shown here is derived from an EMBL/GenBank/DDBJ whole genome shotgun (WGS) entry which is preliminary data.</text>
</comment>
<evidence type="ECO:0000256" key="2">
    <source>
        <dbReference type="ARBA" id="ARBA00022475"/>
    </source>
</evidence>
<gene>
    <name evidence="8 9" type="primary">alaE</name>
    <name evidence="9" type="ORF">AB6713_16930</name>
</gene>
<dbReference type="RefSeq" id="WP_370563441.1">
    <property type="nucleotide sequence ID" value="NZ_JBFWIB010000004.1"/>
</dbReference>
<organism evidence="9 10">
    <name type="scientific">Luteimonas salinilitoris</name>
    <dbReference type="NCBI Taxonomy" id="3237697"/>
    <lineage>
        <taxon>Bacteria</taxon>
        <taxon>Pseudomonadati</taxon>
        <taxon>Pseudomonadota</taxon>
        <taxon>Gammaproteobacteria</taxon>
        <taxon>Lysobacterales</taxon>
        <taxon>Lysobacteraceae</taxon>
        <taxon>Luteimonas</taxon>
    </lineage>
</organism>